<evidence type="ECO:0008006" key="4">
    <source>
        <dbReference type="Google" id="ProtNLM"/>
    </source>
</evidence>
<protein>
    <recommendedName>
        <fullName evidence="4">DUF2812 domain-containing protein</fullName>
    </recommendedName>
</protein>
<gene>
    <name evidence="2" type="ORF">OXPF_18380</name>
</gene>
<keyword evidence="1" id="KW-0472">Membrane</keyword>
<sequence length="396" mass="45337">MNKISYKLLPWDEWRIGERESWFQDMAAKGQHLVKAGKHFAKFKKGEPKDMRYRVDVSNFALSEERKKAHEENGWDYVTEYGDFCVFSSSEELSAPELYDDPEEQSHSLKAVWKKSVISLLLLIGAIILLLLIIFSSWALNRIIVLKLIETAIYTSVYFTVLYSYYIYYSIKAVISIGILQRRLKDGKPIDHNAPWRKYKAINTAIAVIHIIIIMSLFTIAFVSFKMNTTEELPLYDTNLPIVRLHDVEKNPGLVSKTTYINNNIDYGNSIGYGWSPLAPEQYKSQENGVVPEAAEVGTGEYSPSISTSVYKLSLPFLADRVIDELMTRYFWRMGAKDYTEINSDSFDRLLICDSGDFKEVLASRNKGVMYVGYSGRADIDTLLENISHKMSLVSH</sequence>
<feature type="transmembrane region" description="Helical" evidence="1">
    <location>
        <begin position="152"/>
        <end position="180"/>
    </location>
</feature>
<proteinExistence type="predicted"/>
<reference evidence="2 3" key="1">
    <citation type="submission" date="2015-09" db="EMBL/GenBank/DDBJ databases">
        <title>Genome sequence of Oxobacter pfennigii DSM 3222.</title>
        <authorList>
            <person name="Poehlein A."/>
            <person name="Bengelsdorf F.R."/>
            <person name="Schiel-Bengelsdorf B."/>
            <person name="Duerre P."/>
            <person name="Daniel R."/>
        </authorList>
    </citation>
    <scope>NUCLEOTIDE SEQUENCE [LARGE SCALE GENOMIC DNA]</scope>
    <source>
        <strain evidence="2 3">DSM 3222</strain>
    </source>
</reference>
<evidence type="ECO:0000313" key="2">
    <source>
        <dbReference type="EMBL" id="KPU44752.1"/>
    </source>
</evidence>
<feature type="transmembrane region" description="Helical" evidence="1">
    <location>
        <begin position="201"/>
        <end position="225"/>
    </location>
</feature>
<dbReference type="Proteomes" id="UP000050326">
    <property type="component" value="Unassembled WGS sequence"/>
</dbReference>
<keyword evidence="1" id="KW-1133">Transmembrane helix</keyword>
<dbReference type="EMBL" id="LKET01000029">
    <property type="protein sequence ID" value="KPU44752.1"/>
    <property type="molecule type" value="Genomic_DNA"/>
</dbReference>
<dbReference type="AlphaFoldDB" id="A0A0N8NTG3"/>
<dbReference type="OrthoDB" id="1650893at2"/>
<organism evidence="2 3">
    <name type="scientific">Oxobacter pfennigii</name>
    <dbReference type="NCBI Taxonomy" id="36849"/>
    <lineage>
        <taxon>Bacteria</taxon>
        <taxon>Bacillati</taxon>
        <taxon>Bacillota</taxon>
        <taxon>Clostridia</taxon>
        <taxon>Eubacteriales</taxon>
        <taxon>Clostridiaceae</taxon>
        <taxon>Oxobacter</taxon>
    </lineage>
</organism>
<comment type="caution">
    <text evidence="2">The sequence shown here is derived from an EMBL/GenBank/DDBJ whole genome shotgun (WGS) entry which is preliminary data.</text>
</comment>
<dbReference type="Pfam" id="PF11193">
    <property type="entry name" value="DUF2812"/>
    <property type="match status" value="1"/>
</dbReference>
<evidence type="ECO:0000256" key="1">
    <source>
        <dbReference type="SAM" id="Phobius"/>
    </source>
</evidence>
<dbReference type="RefSeq" id="WP_054874883.1">
    <property type="nucleotide sequence ID" value="NZ_LKET01000029.1"/>
</dbReference>
<keyword evidence="1" id="KW-0812">Transmembrane</keyword>
<feature type="transmembrane region" description="Helical" evidence="1">
    <location>
        <begin position="117"/>
        <end position="140"/>
    </location>
</feature>
<keyword evidence="3" id="KW-1185">Reference proteome</keyword>
<name>A0A0N8NTG3_9CLOT</name>
<dbReference type="InterPro" id="IPR021359">
    <property type="entry name" value="DUF2812"/>
</dbReference>
<evidence type="ECO:0000313" key="3">
    <source>
        <dbReference type="Proteomes" id="UP000050326"/>
    </source>
</evidence>
<accession>A0A0N8NTG3</accession>
<dbReference type="STRING" id="36849.OXPF_18380"/>